<organism evidence="1 2">
    <name type="scientific">Pristionchus fissidentatus</name>
    <dbReference type="NCBI Taxonomy" id="1538716"/>
    <lineage>
        <taxon>Eukaryota</taxon>
        <taxon>Metazoa</taxon>
        <taxon>Ecdysozoa</taxon>
        <taxon>Nematoda</taxon>
        <taxon>Chromadorea</taxon>
        <taxon>Rhabditida</taxon>
        <taxon>Rhabditina</taxon>
        <taxon>Diplogasteromorpha</taxon>
        <taxon>Diplogasteroidea</taxon>
        <taxon>Neodiplogasteridae</taxon>
        <taxon>Pristionchus</taxon>
    </lineage>
</organism>
<evidence type="ECO:0000313" key="2">
    <source>
        <dbReference type="Proteomes" id="UP001432322"/>
    </source>
</evidence>
<gene>
    <name evidence="1" type="ORF">PFISCL1PPCAC_25262</name>
</gene>
<reference evidence="1" key="1">
    <citation type="submission" date="2023-10" db="EMBL/GenBank/DDBJ databases">
        <title>Genome assembly of Pristionchus species.</title>
        <authorList>
            <person name="Yoshida K."/>
            <person name="Sommer R.J."/>
        </authorList>
    </citation>
    <scope>NUCLEOTIDE SEQUENCE</scope>
    <source>
        <strain evidence="1">RS5133</strain>
    </source>
</reference>
<accession>A0AAV5WQS6</accession>
<name>A0AAV5WQS6_9BILA</name>
<dbReference type="Proteomes" id="UP001432322">
    <property type="component" value="Unassembled WGS sequence"/>
</dbReference>
<comment type="caution">
    <text evidence="1">The sequence shown here is derived from an EMBL/GenBank/DDBJ whole genome shotgun (WGS) entry which is preliminary data.</text>
</comment>
<keyword evidence="2" id="KW-1185">Reference proteome</keyword>
<sequence>IVNGSITQVSAGIHALIQLNKSDKQVSVWCMHLNYKAYGPYIIQNNVMTSSQAMVDNEIHRS</sequence>
<dbReference type="PANTHER" id="PTHR41349">
    <property type="match status" value="1"/>
</dbReference>
<protein>
    <submittedName>
        <fullName evidence="1">Uncharacterized protein</fullName>
    </submittedName>
</protein>
<proteinExistence type="predicted"/>
<feature type="non-terminal residue" evidence="1">
    <location>
        <position position="1"/>
    </location>
</feature>
<feature type="non-terminal residue" evidence="1">
    <location>
        <position position="62"/>
    </location>
</feature>
<evidence type="ECO:0000313" key="1">
    <source>
        <dbReference type="EMBL" id="GMT33965.1"/>
    </source>
</evidence>
<dbReference type="EMBL" id="BTSY01000006">
    <property type="protein sequence ID" value="GMT33965.1"/>
    <property type="molecule type" value="Genomic_DNA"/>
</dbReference>
<dbReference type="AlphaFoldDB" id="A0AAV5WQS6"/>
<dbReference type="PANTHER" id="PTHR41349:SF1">
    <property type="entry name" value="PROTEIN CBG08683"/>
    <property type="match status" value="1"/>
</dbReference>